<organism evidence="2 3">
    <name type="scientific">Rhizopus stolonifer</name>
    <name type="common">Rhizopus nigricans</name>
    <dbReference type="NCBI Taxonomy" id="4846"/>
    <lineage>
        <taxon>Eukaryota</taxon>
        <taxon>Fungi</taxon>
        <taxon>Fungi incertae sedis</taxon>
        <taxon>Mucoromycota</taxon>
        <taxon>Mucoromycotina</taxon>
        <taxon>Mucoromycetes</taxon>
        <taxon>Mucorales</taxon>
        <taxon>Mucorineae</taxon>
        <taxon>Rhizopodaceae</taxon>
        <taxon>Rhizopus</taxon>
    </lineage>
</organism>
<dbReference type="EMBL" id="PJQM01001136">
    <property type="protein sequence ID" value="RCI03126.1"/>
    <property type="molecule type" value="Genomic_DNA"/>
</dbReference>
<dbReference type="AlphaFoldDB" id="A0A367KLQ3"/>
<dbReference type="OrthoDB" id="2281978at2759"/>
<evidence type="ECO:0000313" key="3">
    <source>
        <dbReference type="Proteomes" id="UP000253551"/>
    </source>
</evidence>
<sequence length="338" mass="39331">MSIDNLTIDFNTHLSLNLDVPSSTVKSNILPKNDRPASNKKTRNKQIVPSDDEDEDEEEDSDDDSDTESKPRAKVALRSNHPKPVKKSQPLPSDDEEEEEKEEGKGNEGKEGVHKGMTNIYYQDDQDDDVPLYYNQNTIYHSQEVYDDDDDRALVSDPNAGPVLTLVEGSHLQQLHYQQQQHQAQLAQFQYMQQQQQYRHHRASFQPHYHQQNKSMSGMDLLKQLEQEKADLKRGKPKIDTSNVKIEGLLSRLPEPGSHNISFQQLEQQQKKMMMQQHQQPRPLSANAMYYDPYQQQQQQQFYYNQQQLQIPQQQPYCPPRSPSPNHSKSNSSNRRYK</sequence>
<feature type="compositionally biased region" description="Basic residues" evidence="1">
    <location>
        <begin position="72"/>
        <end position="86"/>
    </location>
</feature>
<evidence type="ECO:0000256" key="1">
    <source>
        <dbReference type="SAM" id="MobiDB-lite"/>
    </source>
</evidence>
<name>A0A367KLQ3_RHIST</name>
<feature type="compositionally biased region" description="Acidic residues" evidence="1">
    <location>
        <begin position="50"/>
        <end position="66"/>
    </location>
</feature>
<feature type="compositionally biased region" description="Low complexity" evidence="1">
    <location>
        <begin position="324"/>
        <end position="338"/>
    </location>
</feature>
<gene>
    <name evidence="2" type="ORF">CU098_011805</name>
</gene>
<feature type="region of interest" description="Disordered" evidence="1">
    <location>
        <begin position="297"/>
        <end position="338"/>
    </location>
</feature>
<proteinExistence type="predicted"/>
<evidence type="ECO:0000313" key="2">
    <source>
        <dbReference type="EMBL" id="RCI03126.1"/>
    </source>
</evidence>
<accession>A0A367KLQ3</accession>
<dbReference type="Proteomes" id="UP000253551">
    <property type="component" value="Unassembled WGS sequence"/>
</dbReference>
<protein>
    <submittedName>
        <fullName evidence="2">Uncharacterized protein</fullName>
    </submittedName>
</protein>
<feature type="compositionally biased region" description="Basic and acidic residues" evidence="1">
    <location>
        <begin position="102"/>
        <end position="114"/>
    </location>
</feature>
<feature type="compositionally biased region" description="Low complexity" evidence="1">
    <location>
        <begin position="297"/>
        <end position="316"/>
    </location>
</feature>
<dbReference type="STRING" id="4846.A0A367KLQ3"/>
<comment type="caution">
    <text evidence="2">The sequence shown here is derived from an EMBL/GenBank/DDBJ whole genome shotgun (WGS) entry which is preliminary data.</text>
</comment>
<feature type="region of interest" description="Disordered" evidence="1">
    <location>
        <begin position="19"/>
        <end position="114"/>
    </location>
</feature>
<keyword evidence="3" id="KW-1185">Reference proteome</keyword>
<reference evidence="2 3" key="1">
    <citation type="journal article" date="2018" name="G3 (Bethesda)">
        <title>Phylogenetic and Phylogenomic Definition of Rhizopus Species.</title>
        <authorList>
            <person name="Gryganskyi A.P."/>
            <person name="Golan J."/>
            <person name="Dolatabadi S."/>
            <person name="Mondo S."/>
            <person name="Robb S."/>
            <person name="Idnurm A."/>
            <person name="Muszewska A."/>
            <person name="Steczkiewicz K."/>
            <person name="Masonjones S."/>
            <person name="Liao H.L."/>
            <person name="Gajdeczka M.T."/>
            <person name="Anike F."/>
            <person name="Vuek A."/>
            <person name="Anishchenko I.M."/>
            <person name="Voigt K."/>
            <person name="de Hoog G.S."/>
            <person name="Smith M.E."/>
            <person name="Heitman J."/>
            <person name="Vilgalys R."/>
            <person name="Stajich J.E."/>
        </authorList>
    </citation>
    <scope>NUCLEOTIDE SEQUENCE [LARGE SCALE GENOMIC DNA]</scope>
    <source>
        <strain evidence="2 3">LSU 92-RS-03</strain>
    </source>
</reference>